<dbReference type="Proteomes" id="UP000077701">
    <property type="component" value="Unassembled WGS sequence"/>
</dbReference>
<evidence type="ECO:0000313" key="3">
    <source>
        <dbReference type="EMBL" id="GAT68956.1"/>
    </source>
</evidence>
<dbReference type="Pfam" id="PF05598">
    <property type="entry name" value="DUF772"/>
    <property type="match status" value="1"/>
</dbReference>
<accession>A0A171DJE1</accession>
<name>A0A171DJE1_9ACTN</name>
<evidence type="ECO:0000313" key="4">
    <source>
        <dbReference type="Proteomes" id="UP000077701"/>
    </source>
</evidence>
<dbReference type="AlphaFoldDB" id="A0A171DJE1"/>
<feature type="domain" description="Transposase InsH N-terminal" evidence="2">
    <location>
        <begin position="8"/>
        <end position="71"/>
    </location>
</feature>
<dbReference type="InterPro" id="IPR008490">
    <property type="entry name" value="Transposase_InsH_N"/>
</dbReference>
<reference evidence="3 4" key="1">
    <citation type="journal article" date="2016" name="Genome Announc.">
        <title>Draft Genome Sequence of Planomonospora sphaerica JCM9374, a Rare Actinomycete.</title>
        <authorList>
            <person name="Dohra H."/>
            <person name="Suzuki T."/>
            <person name="Inoue Y."/>
            <person name="Kodani S."/>
        </authorList>
    </citation>
    <scope>NUCLEOTIDE SEQUENCE [LARGE SCALE GENOMIC DNA]</scope>
    <source>
        <strain evidence="3 4">JCM 9374</strain>
    </source>
</reference>
<reference evidence="4" key="2">
    <citation type="submission" date="2016-04" db="EMBL/GenBank/DDBJ databases">
        <title>Planomonospora sphaerica JCM9374 whole genome shotgun sequence.</title>
        <authorList>
            <person name="Suzuki T."/>
            <person name="Dohra H."/>
            <person name="Kodani S."/>
        </authorList>
    </citation>
    <scope>NUCLEOTIDE SEQUENCE [LARGE SCALE GENOMIC DNA]</scope>
    <source>
        <strain evidence="4">JCM 9374</strain>
    </source>
</reference>
<dbReference type="EMBL" id="BDCX01000011">
    <property type="protein sequence ID" value="GAT68956.1"/>
    <property type="molecule type" value="Genomic_DNA"/>
</dbReference>
<feature type="region of interest" description="Disordered" evidence="1">
    <location>
        <begin position="100"/>
        <end position="135"/>
    </location>
</feature>
<sequence length="135" mass="14856">MPSSRACSGHVGAPACQPGQLALVSVLQYAENLSDRQAADAVRGLIERKYTLGLELEDPSFDFSVLSGFRALLVAHSQEEHILELLLERWGSRAARFPSSNPWPIAPSSHWAKASSAVPVRRRQAKQTSEALRHR</sequence>
<keyword evidence="4" id="KW-1185">Reference proteome</keyword>
<comment type="caution">
    <text evidence="3">The sequence shown here is derived from an EMBL/GenBank/DDBJ whole genome shotgun (WGS) entry which is preliminary data.</text>
</comment>
<proteinExistence type="predicted"/>
<gene>
    <name evidence="3" type="ORF">PS9374_04621</name>
</gene>
<organism evidence="3 4">
    <name type="scientific">Planomonospora sphaerica</name>
    <dbReference type="NCBI Taxonomy" id="161355"/>
    <lineage>
        <taxon>Bacteria</taxon>
        <taxon>Bacillati</taxon>
        <taxon>Actinomycetota</taxon>
        <taxon>Actinomycetes</taxon>
        <taxon>Streptosporangiales</taxon>
        <taxon>Streptosporangiaceae</taxon>
        <taxon>Planomonospora</taxon>
    </lineage>
</organism>
<evidence type="ECO:0000259" key="2">
    <source>
        <dbReference type="Pfam" id="PF05598"/>
    </source>
</evidence>
<protein>
    <submittedName>
        <fullName evidence="3">Transposase</fullName>
    </submittedName>
</protein>
<feature type="compositionally biased region" description="Polar residues" evidence="1">
    <location>
        <begin position="126"/>
        <end position="135"/>
    </location>
</feature>
<evidence type="ECO:0000256" key="1">
    <source>
        <dbReference type="SAM" id="MobiDB-lite"/>
    </source>
</evidence>